<feature type="region of interest" description="Disordered" evidence="1">
    <location>
        <begin position="218"/>
        <end position="244"/>
    </location>
</feature>
<comment type="caution">
    <text evidence="2">The sequence shown here is derived from an EMBL/GenBank/DDBJ whole genome shotgun (WGS) entry which is preliminary data.</text>
</comment>
<gene>
    <name evidence="2" type="ORF">K431DRAFT_291020</name>
</gene>
<dbReference type="OrthoDB" id="3901046at2759"/>
<feature type="compositionally biased region" description="Basic and acidic residues" evidence="1">
    <location>
        <begin position="138"/>
        <end position="157"/>
    </location>
</feature>
<feature type="compositionally biased region" description="Basic residues" evidence="1">
    <location>
        <begin position="1"/>
        <end position="10"/>
    </location>
</feature>
<proteinExistence type="predicted"/>
<accession>A0A9P4UST6</accession>
<keyword evidence="3" id="KW-1185">Reference proteome</keyword>
<evidence type="ECO:0000313" key="3">
    <source>
        <dbReference type="Proteomes" id="UP000799441"/>
    </source>
</evidence>
<organism evidence="2 3">
    <name type="scientific">Polychaeton citri CBS 116435</name>
    <dbReference type="NCBI Taxonomy" id="1314669"/>
    <lineage>
        <taxon>Eukaryota</taxon>
        <taxon>Fungi</taxon>
        <taxon>Dikarya</taxon>
        <taxon>Ascomycota</taxon>
        <taxon>Pezizomycotina</taxon>
        <taxon>Dothideomycetes</taxon>
        <taxon>Dothideomycetidae</taxon>
        <taxon>Capnodiales</taxon>
        <taxon>Capnodiaceae</taxon>
        <taxon>Polychaeton</taxon>
    </lineage>
</organism>
<dbReference type="Proteomes" id="UP000799441">
    <property type="component" value="Unassembled WGS sequence"/>
</dbReference>
<name>A0A9P4UST6_9PEZI</name>
<dbReference type="EMBL" id="MU003768">
    <property type="protein sequence ID" value="KAF2725354.1"/>
    <property type="molecule type" value="Genomic_DNA"/>
</dbReference>
<feature type="compositionally biased region" description="Acidic residues" evidence="1">
    <location>
        <begin position="77"/>
        <end position="89"/>
    </location>
</feature>
<reference evidence="2" key="1">
    <citation type="journal article" date="2020" name="Stud. Mycol.">
        <title>101 Dothideomycetes genomes: a test case for predicting lifestyles and emergence of pathogens.</title>
        <authorList>
            <person name="Haridas S."/>
            <person name="Albert R."/>
            <person name="Binder M."/>
            <person name="Bloem J."/>
            <person name="Labutti K."/>
            <person name="Salamov A."/>
            <person name="Andreopoulos B."/>
            <person name="Baker S."/>
            <person name="Barry K."/>
            <person name="Bills G."/>
            <person name="Bluhm B."/>
            <person name="Cannon C."/>
            <person name="Castanera R."/>
            <person name="Culley D."/>
            <person name="Daum C."/>
            <person name="Ezra D."/>
            <person name="Gonzalez J."/>
            <person name="Henrissat B."/>
            <person name="Kuo A."/>
            <person name="Liang C."/>
            <person name="Lipzen A."/>
            <person name="Lutzoni F."/>
            <person name="Magnuson J."/>
            <person name="Mondo S."/>
            <person name="Nolan M."/>
            <person name="Ohm R."/>
            <person name="Pangilinan J."/>
            <person name="Park H.-J."/>
            <person name="Ramirez L."/>
            <person name="Alfaro M."/>
            <person name="Sun H."/>
            <person name="Tritt A."/>
            <person name="Yoshinaga Y."/>
            <person name="Zwiers L.-H."/>
            <person name="Turgeon B."/>
            <person name="Goodwin S."/>
            <person name="Spatafora J."/>
            <person name="Crous P."/>
            <person name="Grigoriev I."/>
        </authorList>
    </citation>
    <scope>NUCLEOTIDE SEQUENCE</scope>
    <source>
        <strain evidence="2">CBS 116435</strain>
    </source>
</reference>
<feature type="region of interest" description="Disordered" evidence="1">
    <location>
        <begin position="134"/>
        <end position="203"/>
    </location>
</feature>
<evidence type="ECO:0000313" key="2">
    <source>
        <dbReference type="EMBL" id="KAF2725354.1"/>
    </source>
</evidence>
<feature type="compositionally biased region" description="Acidic residues" evidence="1">
    <location>
        <begin position="228"/>
        <end position="244"/>
    </location>
</feature>
<feature type="region of interest" description="Disordered" evidence="1">
    <location>
        <begin position="1"/>
        <end position="91"/>
    </location>
</feature>
<evidence type="ECO:0000256" key="1">
    <source>
        <dbReference type="SAM" id="MobiDB-lite"/>
    </source>
</evidence>
<protein>
    <submittedName>
        <fullName evidence="2">Uncharacterized protein</fullName>
    </submittedName>
</protein>
<dbReference type="AlphaFoldDB" id="A0A9P4UST6"/>
<sequence>MSSLHRRLMKNRFEESQNSPASLRETIPSHQDRGPRATTMSVNTPSPEPTTGYWSDSSASSSSPMIRQHNWPTPTSSDDEDDDDDDFDWDAGITDFTLYSSDRNKSIASGHPIDTKWASFVAGQADALQRAVLRRRRSDSSLRSHTSEDEASAHRADSVPALTPDASPELRDNMDDEQQYYHPTPRFPAPSTQGTTDCKPQGYISVIVEPPARLFSALDYESRRTDDISEEEEDDDDFDDDEPPLEFYIHRHLEGRHQRKVQRPGLWGSRTLSGKLHSWRRPSWHLHPVIEDREEEG</sequence>